<keyword evidence="2" id="KW-0812">Transmembrane</keyword>
<evidence type="ECO:0000256" key="1">
    <source>
        <dbReference type="SAM" id="MobiDB-lite"/>
    </source>
</evidence>
<feature type="compositionally biased region" description="Basic and acidic residues" evidence="1">
    <location>
        <begin position="141"/>
        <end position="150"/>
    </location>
</feature>
<feature type="transmembrane region" description="Helical" evidence="2">
    <location>
        <begin position="7"/>
        <end position="33"/>
    </location>
</feature>
<evidence type="ECO:0000313" key="3">
    <source>
        <dbReference type="EMBL" id="ONM48846.1"/>
    </source>
</evidence>
<keyword evidence="2" id="KW-1133">Transmembrane helix</keyword>
<dbReference type="AlphaFoldDB" id="A0A1V2TH47"/>
<protein>
    <submittedName>
        <fullName evidence="3">Uncharacterized protein</fullName>
    </submittedName>
</protein>
<gene>
    <name evidence="3" type="ORF">B0T46_10205</name>
</gene>
<feature type="transmembrane region" description="Helical" evidence="2">
    <location>
        <begin position="53"/>
        <end position="75"/>
    </location>
</feature>
<feature type="region of interest" description="Disordered" evidence="1">
    <location>
        <begin position="129"/>
        <end position="150"/>
    </location>
</feature>
<dbReference type="Proteomes" id="UP000188836">
    <property type="component" value="Unassembled WGS sequence"/>
</dbReference>
<sequence>MLRWASAIMITLGVGHLVILVLTAGQHIGTWVGRGLWSTVPFLDRDAASVDDAVTFWSGPGGFAVPLILLGCLLWHLAKRGVPIPAGIGWVLMTWGLLDGVLLGPSPFFAAIVPGALIGLAARKHAVEEKVPGPRPRRDLRRHEGVETSS</sequence>
<evidence type="ECO:0000256" key="2">
    <source>
        <dbReference type="SAM" id="Phobius"/>
    </source>
</evidence>
<proteinExistence type="predicted"/>
<reference evidence="3 4" key="1">
    <citation type="journal article" date="2016" name="Antonie Van Leeuwenhoek">
        <title>Nocardia donostiensis sp. nov., isolated from human respiratory specimens.</title>
        <authorList>
            <person name="Ercibengoa M."/>
            <person name="Bell M."/>
            <person name="Marimon J.M."/>
            <person name="Humrighouse B."/>
            <person name="Klenk H.P."/>
            <person name="Potter G."/>
            <person name="Perez-Trallero E."/>
        </authorList>
    </citation>
    <scope>NUCLEOTIDE SEQUENCE [LARGE SCALE GENOMIC DNA]</scope>
    <source>
        <strain evidence="3 4">X1655</strain>
    </source>
</reference>
<dbReference type="EMBL" id="MUMY01000007">
    <property type="protein sequence ID" value="ONM48846.1"/>
    <property type="molecule type" value="Genomic_DNA"/>
</dbReference>
<evidence type="ECO:0000313" key="4">
    <source>
        <dbReference type="Proteomes" id="UP000188836"/>
    </source>
</evidence>
<keyword evidence="2" id="KW-0472">Membrane</keyword>
<organism evidence="3 4">
    <name type="scientific">Nocardia donostiensis</name>
    <dbReference type="NCBI Taxonomy" id="1538463"/>
    <lineage>
        <taxon>Bacteria</taxon>
        <taxon>Bacillati</taxon>
        <taxon>Actinomycetota</taxon>
        <taxon>Actinomycetes</taxon>
        <taxon>Mycobacteriales</taxon>
        <taxon>Nocardiaceae</taxon>
        <taxon>Nocardia</taxon>
    </lineage>
</organism>
<keyword evidence="4" id="KW-1185">Reference proteome</keyword>
<accession>A0A1V2TH47</accession>
<dbReference type="Pfam" id="PF20064">
    <property type="entry name" value="DUF6463"/>
    <property type="match status" value="1"/>
</dbReference>
<comment type="caution">
    <text evidence="3">The sequence shown here is derived from an EMBL/GenBank/DDBJ whole genome shotgun (WGS) entry which is preliminary data.</text>
</comment>
<name>A0A1V2TH47_9NOCA</name>
<dbReference type="InterPro" id="IPR045590">
    <property type="entry name" value="DUF6463"/>
</dbReference>